<dbReference type="GO" id="GO:0006368">
    <property type="term" value="P:transcription elongation by RNA polymerase II"/>
    <property type="evidence" value="ECO:0007669"/>
    <property type="project" value="TreeGrafter"/>
</dbReference>
<dbReference type="InterPro" id="IPR019734">
    <property type="entry name" value="TPR_rpt"/>
</dbReference>
<dbReference type="GO" id="GO:0006355">
    <property type="term" value="P:regulation of DNA-templated transcription"/>
    <property type="evidence" value="ECO:0007669"/>
    <property type="project" value="InterPro"/>
</dbReference>
<feature type="repeat" description="TPR" evidence="3">
    <location>
        <begin position="803"/>
        <end position="836"/>
    </location>
</feature>
<feature type="compositionally biased region" description="Acidic residues" evidence="4">
    <location>
        <begin position="1210"/>
        <end position="1225"/>
    </location>
</feature>
<keyword evidence="1" id="KW-0677">Repeat</keyword>
<organism evidence="5 6">
    <name type="scientific">Ascosphaera apis ARSEF 7405</name>
    <dbReference type="NCBI Taxonomy" id="392613"/>
    <lineage>
        <taxon>Eukaryota</taxon>
        <taxon>Fungi</taxon>
        <taxon>Dikarya</taxon>
        <taxon>Ascomycota</taxon>
        <taxon>Pezizomycotina</taxon>
        <taxon>Eurotiomycetes</taxon>
        <taxon>Eurotiomycetidae</taxon>
        <taxon>Onygenales</taxon>
        <taxon>Ascosphaeraceae</taxon>
        <taxon>Ascosphaera</taxon>
    </lineage>
</organism>
<feature type="compositionally biased region" description="Basic and acidic residues" evidence="4">
    <location>
        <begin position="1062"/>
        <end position="1072"/>
    </location>
</feature>
<feature type="compositionally biased region" description="Basic residues" evidence="4">
    <location>
        <begin position="1091"/>
        <end position="1101"/>
    </location>
</feature>
<proteinExistence type="predicted"/>
<feature type="compositionally biased region" description="Basic and acidic residues" evidence="4">
    <location>
        <begin position="1026"/>
        <end position="1044"/>
    </location>
</feature>
<evidence type="ECO:0000313" key="6">
    <source>
        <dbReference type="Proteomes" id="UP000242877"/>
    </source>
</evidence>
<feature type="compositionally biased region" description="Basic and acidic residues" evidence="4">
    <location>
        <begin position="1189"/>
        <end position="1205"/>
    </location>
</feature>
<dbReference type="InterPro" id="IPR011990">
    <property type="entry name" value="TPR-like_helical_dom_sf"/>
</dbReference>
<sequence>MAAPQAENATTVTGAFDTADENFAKLPIRFADIPPAIDIPVSTLDSEASEVEISLEELPEDPTELCTLLDNEKAGKNCWVIIALAYAKQKKPDLAIEILNRGLASMAQGVTKEKLGLMSWIVWLYMLKSRKAPRVAPEGDAGKDVKTKDYYLQAANKTVSEAYRLNPAFPPLFLARGVLLLLRASLQPPAKAPRPGVKDTSERTTTLNHALKSFDESIKAFHGRNVLAIMGRARTLYLLGRFSESLTSYQKVLTMMPHMIDPDPRIGIGCCLWHLDFKEQARAAWERALDLNPNSKVANILLGAYYLWDSSHHATNDPIFGEKYQKAMKQYTQKAYKLDIDDPRACAMFGTYFLLRKSFEIVPNLARKAIELTDVNATASDGWFLLARQEHYAGNYTKASEYYTRSDNARGGAERGYLPAKFGVVQMLVLNGDIDGAKFKLEKIIQSTKNPESMILLGALYAEEVFEAQKGRIKEDKSAEMKKAISLFEGVRAIWKDETKRIAPDESVLLYLARLYETTAPEKSLQCLQQVEDMQIAHIPPADRPDIKDPAELKNALRGTLAPQLLNNMACFAYQNRNYSQARSLFQIALGATQRDKEDAGEDSTDALFTTISYNLGRTFEALQMPEEAKTVYNNLLEKHDDYTEANARLTYLALRESPSGEGPKKMAKLYEADATNIEVRSLFGWYLSKSKKRTTNIAEDHEQRHYKHTLQGYDKHDRYALTGMGNIYLLAARDMRRDSEQDKDKRRKMYEKAVEFFDKALQLDPKNAYAAQGVAIALVDDRKDYSAAVQILSKVKDTIKDASVYLNLGHAFAELKQYTKSIENYELALSKDRARDTQILACLGRVWLLKGMHEKSISTVNTALEYAQRARDAAPEQAHLQFNIAFVQNQIASLVPSLPESQKTLQDVEAAAAGLEEAIETFTTLSKAKHPPYPRNSLESRASMCRTMRKRLDRAMQSQKEYEEKNAAKIKALREAREAELRKKEEAQRKREEEEAERKRKIAEERARINEETLRIAEARAAEERALAEREMTEDSETGEKVKRSTKRKSGDKKRKKSRKQEKDDFIKDDPSDVEGSVAGSDSGREEKAKKPKHKRRRLERRSEASRNNNYKSADTMPDSDEDMFGDQDDEDMFGDQDQEIPDRTTAKDVDMPDAFGGDEDEDDEGPTVTRRRKPRRQIDDDEDEEDNFTKSEPEPEASNKNDDAANAMDDDDDGLFGGDDEVDGEKKNEEED</sequence>
<dbReference type="GO" id="GO:0000993">
    <property type="term" value="F:RNA polymerase II complex binding"/>
    <property type="evidence" value="ECO:0007669"/>
    <property type="project" value="TreeGrafter"/>
</dbReference>
<accession>A0A168BVL9</accession>
<evidence type="ECO:0000256" key="2">
    <source>
        <dbReference type="ARBA" id="ARBA00022803"/>
    </source>
</evidence>
<dbReference type="SMART" id="SM00028">
    <property type="entry name" value="TPR"/>
    <property type="match status" value="9"/>
</dbReference>
<feature type="compositionally biased region" description="Acidic residues" evidence="4">
    <location>
        <begin position="1158"/>
        <end position="1167"/>
    </location>
</feature>
<feature type="compositionally biased region" description="Basic and acidic residues" evidence="4">
    <location>
        <begin position="1142"/>
        <end position="1152"/>
    </location>
</feature>
<dbReference type="PANTHER" id="PTHR14027:SF2">
    <property type="entry name" value="RNA POLYMERASE-ASSOCIATED PROTEIN CTR9 HOMOLOG"/>
    <property type="match status" value="1"/>
</dbReference>
<dbReference type="OrthoDB" id="4205280at2759"/>
<dbReference type="InterPro" id="IPR031101">
    <property type="entry name" value="Ctr9"/>
</dbReference>
<dbReference type="Pfam" id="PF13181">
    <property type="entry name" value="TPR_8"/>
    <property type="match status" value="2"/>
</dbReference>
<keyword evidence="6" id="KW-1185">Reference proteome</keyword>
<dbReference type="GO" id="GO:0016593">
    <property type="term" value="C:Cdc73/Paf1 complex"/>
    <property type="evidence" value="ECO:0007669"/>
    <property type="project" value="TreeGrafter"/>
</dbReference>
<keyword evidence="2 3" id="KW-0802">TPR repeat</keyword>
<dbReference type="PROSITE" id="PS50005">
    <property type="entry name" value="TPR"/>
    <property type="match status" value="1"/>
</dbReference>
<feature type="region of interest" description="Disordered" evidence="4">
    <location>
        <begin position="982"/>
        <end position="1001"/>
    </location>
</feature>
<name>A0A168BVL9_9EURO</name>
<comment type="caution">
    <text evidence="5">The sequence shown here is derived from an EMBL/GenBank/DDBJ whole genome shotgun (WGS) entry which is preliminary data.</text>
</comment>
<feature type="region of interest" description="Disordered" evidence="4">
    <location>
        <begin position="1026"/>
        <end position="1234"/>
    </location>
</feature>
<evidence type="ECO:0000313" key="5">
    <source>
        <dbReference type="EMBL" id="KZZ95801.1"/>
    </source>
</evidence>
<evidence type="ECO:0000256" key="4">
    <source>
        <dbReference type="SAM" id="MobiDB-lite"/>
    </source>
</evidence>
<dbReference type="AlphaFoldDB" id="A0A168BVL9"/>
<dbReference type="SUPFAM" id="SSF81901">
    <property type="entry name" value="HCP-like"/>
    <property type="match status" value="1"/>
</dbReference>
<evidence type="ECO:0000256" key="3">
    <source>
        <dbReference type="PROSITE-ProRule" id="PRU00339"/>
    </source>
</evidence>
<dbReference type="FunFam" id="1.25.40.10:FF:000250">
    <property type="entry name" value="RNA polymerase II transcription elongation factor"/>
    <property type="match status" value="1"/>
</dbReference>
<evidence type="ECO:0000256" key="1">
    <source>
        <dbReference type="ARBA" id="ARBA00022737"/>
    </source>
</evidence>
<dbReference type="VEuPathDB" id="FungiDB:AAP_01477"/>
<gene>
    <name evidence="5" type="ORF">AAP_01477</name>
</gene>
<dbReference type="SUPFAM" id="SSF48452">
    <property type="entry name" value="TPR-like"/>
    <property type="match status" value="3"/>
</dbReference>
<dbReference type="Proteomes" id="UP000242877">
    <property type="component" value="Unassembled WGS sequence"/>
</dbReference>
<dbReference type="Gene3D" id="1.25.40.10">
    <property type="entry name" value="Tetratricopeptide repeat domain"/>
    <property type="match status" value="5"/>
</dbReference>
<feature type="compositionally biased region" description="Basic residues" evidence="4">
    <location>
        <begin position="1045"/>
        <end position="1061"/>
    </location>
</feature>
<feature type="compositionally biased region" description="Acidic residues" evidence="4">
    <location>
        <begin position="1119"/>
        <end position="1141"/>
    </location>
</feature>
<dbReference type="EMBL" id="AZGZ01000004">
    <property type="protein sequence ID" value="KZZ95801.1"/>
    <property type="molecule type" value="Genomic_DNA"/>
</dbReference>
<protein>
    <submittedName>
        <fullName evidence="5">Tetratricopeptide-like helical</fullName>
    </submittedName>
</protein>
<reference evidence="5 6" key="1">
    <citation type="journal article" date="2016" name="Genome Biol. Evol.">
        <title>Divergent and convergent evolution of fungal pathogenicity.</title>
        <authorList>
            <person name="Shang Y."/>
            <person name="Xiao G."/>
            <person name="Zheng P."/>
            <person name="Cen K."/>
            <person name="Zhan S."/>
            <person name="Wang C."/>
        </authorList>
    </citation>
    <scope>NUCLEOTIDE SEQUENCE [LARGE SCALE GENOMIC DNA]</scope>
    <source>
        <strain evidence="5 6">ARSEF 7405</strain>
    </source>
</reference>
<dbReference type="PANTHER" id="PTHR14027">
    <property type="entry name" value="RNA POLYMERASE-ASSOCIATED PROTEIN CTR9"/>
    <property type="match status" value="1"/>
</dbReference>
<dbReference type="Pfam" id="PF13174">
    <property type="entry name" value="TPR_6"/>
    <property type="match status" value="1"/>
</dbReference>